<organism evidence="2 3">
    <name type="scientific">Albula glossodonta</name>
    <name type="common">roundjaw bonefish</name>
    <dbReference type="NCBI Taxonomy" id="121402"/>
    <lineage>
        <taxon>Eukaryota</taxon>
        <taxon>Metazoa</taxon>
        <taxon>Chordata</taxon>
        <taxon>Craniata</taxon>
        <taxon>Vertebrata</taxon>
        <taxon>Euteleostomi</taxon>
        <taxon>Actinopterygii</taxon>
        <taxon>Neopterygii</taxon>
        <taxon>Teleostei</taxon>
        <taxon>Albuliformes</taxon>
        <taxon>Albulidae</taxon>
        <taxon>Albula</taxon>
    </lineage>
</organism>
<sequence>QTQIQQLEQTDAADEDIYANSTYSRPKKPKAAAPRVTQTLLMKTFTPTALTVPPRSRRLPLLELH</sequence>
<proteinExistence type="predicted"/>
<accession>A0A8T2N433</accession>
<comment type="caution">
    <text evidence="2">The sequence shown here is derived from an EMBL/GenBank/DDBJ whole genome shotgun (WGS) entry which is preliminary data.</text>
</comment>
<protein>
    <submittedName>
        <fullName evidence="2">Uncharacterized protein</fullName>
    </submittedName>
</protein>
<feature type="region of interest" description="Disordered" evidence="1">
    <location>
        <begin position="1"/>
        <end position="33"/>
    </location>
</feature>
<feature type="non-terminal residue" evidence="2">
    <location>
        <position position="65"/>
    </location>
</feature>
<name>A0A8T2N433_9TELE</name>
<evidence type="ECO:0000313" key="2">
    <source>
        <dbReference type="EMBL" id="KAG9333251.1"/>
    </source>
</evidence>
<evidence type="ECO:0000313" key="3">
    <source>
        <dbReference type="Proteomes" id="UP000824540"/>
    </source>
</evidence>
<evidence type="ECO:0000256" key="1">
    <source>
        <dbReference type="SAM" id="MobiDB-lite"/>
    </source>
</evidence>
<dbReference type="Proteomes" id="UP000824540">
    <property type="component" value="Unassembled WGS sequence"/>
</dbReference>
<dbReference type="AlphaFoldDB" id="A0A8T2N433"/>
<reference evidence="2" key="1">
    <citation type="thesis" date="2021" institute="BYU ScholarsArchive" country="Provo, UT, USA">
        <title>Applications of and Algorithms for Genome Assembly and Genomic Analyses with an Emphasis on Marine Teleosts.</title>
        <authorList>
            <person name="Pickett B.D."/>
        </authorList>
    </citation>
    <scope>NUCLEOTIDE SEQUENCE</scope>
    <source>
        <strain evidence="2">HI-2016</strain>
    </source>
</reference>
<gene>
    <name evidence="2" type="ORF">JZ751_012905</name>
</gene>
<dbReference type="EMBL" id="JAFBMS010000208">
    <property type="protein sequence ID" value="KAG9333251.1"/>
    <property type="molecule type" value="Genomic_DNA"/>
</dbReference>
<keyword evidence="3" id="KW-1185">Reference proteome</keyword>
<feature type="non-terminal residue" evidence="2">
    <location>
        <position position="1"/>
    </location>
</feature>